<dbReference type="CDD" id="cd17319">
    <property type="entry name" value="MFS_ExuT_GudP_like"/>
    <property type="match status" value="1"/>
</dbReference>
<evidence type="ECO:0000256" key="5">
    <source>
        <dbReference type="SAM" id="Phobius"/>
    </source>
</evidence>
<evidence type="ECO:0000259" key="6">
    <source>
        <dbReference type="PROSITE" id="PS50850"/>
    </source>
</evidence>
<feature type="transmembrane region" description="Helical" evidence="5">
    <location>
        <begin position="77"/>
        <end position="101"/>
    </location>
</feature>
<dbReference type="Proteomes" id="UP000317093">
    <property type="component" value="Chromosome"/>
</dbReference>
<dbReference type="InterPro" id="IPR011701">
    <property type="entry name" value="MFS"/>
</dbReference>
<dbReference type="OrthoDB" id="6360at2"/>
<evidence type="ECO:0000256" key="3">
    <source>
        <dbReference type="ARBA" id="ARBA00022989"/>
    </source>
</evidence>
<dbReference type="PROSITE" id="PS50850">
    <property type="entry name" value="MFS"/>
    <property type="match status" value="1"/>
</dbReference>
<evidence type="ECO:0000313" key="7">
    <source>
        <dbReference type="EMBL" id="QDU60246.1"/>
    </source>
</evidence>
<accession>A0A518AZU5</accession>
<feature type="transmembrane region" description="Helical" evidence="5">
    <location>
        <begin position="309"/>
        <end position="327"/>
    </location>
</feature>
<gene>
    <name evidence="7" type="primary">sauU_1</name>
    <name evidence="7" type="ORF">Pan216_10850</name>
</gene>
<dbReference type="EMBL" id="CP036279">
    <property type="protein sequence ID" value="QDU60246.1"/>
    <property type="molecule type" value="Genomic_DNA"/>
</dbReference>
<feature type="transmembrane region" description="Helical" evidence="5">
    <location>
        <begin position="366"/>
        <end position="389"/>
    </location>
</feature>
<dbReference type="Gene3D" id="1.20.1250.20">
    <property type="entry name" value="MFS general substrate transporter like domains"/>
    <property type="match status" value="2"/>
</dbReference>
<dbReference type="PANTHER" id="PTHR11662:SF399">
    <property type="entry name" value="FI19708P1-RELATED"/>
    <property type="match status" value="1"/>
</dbReference>
<keyword evidence="3 5" id="KW-1133">Transmembrane helix</keyword>
<feature type="domain" description="Major facilitator superfamily (MFS) profile" evidence="6">
    <location>
        <begin position="7"/>
        <end position="421"/>
    </location>
</feature>
<comment type="subcellular location">
    <subcellularLocation>
        <location evidence="1">Membrane</location>
        <topology evidence="1">Multi-pass membrane protein</topology>
    </subcellularLocation>
</comment>
<feature type="transmembrane region" description="Helical" evidence="5">
    <location>
        <begin position="333"/>
        <end position="354"/>
    </location>
</feature>
<feature type="transmembrane region" description="Helical" evidence="5">
    <location>
        <begin position="166"/>
        <end position="184"/>
    </location>
</feature>
<feature type="transmembrane region" description="Helical" evidence="5">
    <location>
        <begin position="50"/>
        <end position="70"/>
    </location>
</feature>
<organism evidence="7 8">
    <name type="scientific">Kolteria novifilia</name>
    <dbReference type="NCBI Taxonomy" id="2527975"/>
    <lineage>
        <taxon>Bacteria</taxon>
        <taxon>Pseudomonadati</taxon>
        <taxon>Planctomycetota</taxon>
        <taxon>Planctomycetia</taxon>
        <taxon>Kolteriales</taxon>
        <taxon>Kolteriaceae</taxon>
        <taxon>Kolteria</taxon>
    </lineage>
</organism>
<dbReference type="PANTHER" id="PTHR11662">
    <property type="entry name" value="SOLUTE CARRIER FAMILY 17"/>
    <property type="match status" value="1"/>
</dbReference>
<dbReference type="GO" id="GO:0022857">
    <property type="term" value="F:transmembrane transporter activity"/>
    <property type="evidence" value="ECO:0007669"/>
    <property type="project" value="InterPro"/>
</dbReference>
<protein>
    <submittedName>
        <fullName evidence="7">Putative sulfoacetate transporter SauU</fullName>
    </submittedName>
</protein>
<reference evidence="7 8" key="1">
    <citation type="submission" date="2019-02" db="EMBL/GenBank/DDBJ databases">
        <title>Deep-cultivation of Planctomycetes and their phenomic and genomic characterization uncovers novel biology.</title>
        <authorList>
            <person name="Wiegand S."/>
            <person name="Jogler M."/>
            <person name="Boedeker C."/>
            <person name="Pinto D."/>
            <person name="Vollmers J."/>
            <person name="Rivas-Marin E."/>
            <person name="Kohn T."/>
            <person name="Peeters S.H."/>
            <person name="Heuer A."/>
            <person name="Rast P."/>
            <person name="Oberbeckmann S."/>
            <person name="Bunk B."/>
            <person name="Jeske O."/>
            <person name="Meyerdierks A."/>
            <person name="Storesund J.E."/>
            <person name="Kallscheuer N."/>
            <person name="Luecker S."/>
            <person name="Lage O.M."/>
            <person name="Pohl T."/>
            <person name="Merkel B.J."/>
            <person name="Hornburger P."/>
            <person name="Mueller R.-W."/>
            <person name="Bruemmer F."/>
            <person name="Labrenz M."/>
            <person name="Spormann A.M."/>
            <person name="Op den Camp H."/>
            <person name="Overmann J."/>
            <person name="Amann R."/>
            <person name="Jetten M.S.M."/>
            <person name="Mascher T."/>
            <person name="Medema M.H."/>
            <person name="Devos D.P."/>
            <person name="Kaster A.-K."/>
            <person name="Ovreas L."/>
            <person name="Rohde M."/>
            <person name="Galperin M.Y."/>
            <person name="Jogler C."/>
        </authorList>
    </citation>
    <scope>NUCLEOTIDE SEQUENCE [LARGE SCALE GENOMIC DNA]</scope>
    <source>
        <strain evidence="7 8">Pan216</strain>
    </source>
</reference>
<feature type="transmembrane region" description="Helical" evidence="5">
    <location>
        <begin position="275"/>
        <end position="297"/>
    </location>
</feature>
<dbReference type="KEGG" id="knv:Pan216_10850"/>
<dbReference type="AlphaFoldDB" id="A0A518AZU5"/>
<proteinExistence type="predicted"/>
<sequence length="425" mass="45959">MNATPTHIRYRVLGWLTLAAGLAYVCRNGVGVAESTIREDLGLSLEQSGWFMGAFFWTYALFQVPGGWYAQRYGTRLSLTLFALAWSVATLFLGAASWFWLLVAAQLLMGLAQAGAFPASCNSIGHWMSFSERSLACGVLVAGMQIGAILASLLAGPLIGLFDWRWTFVLFALPGLVWAPWFFIRFRDDPQQSPEISAAELAMIRSERPIVESGPAEDESELATWLGFVRNPMIWLLCGQQIFRSAGYMFFASWFPTFLQKTRGVSVSESGFMQGLVLGGTLVGSLFGGLLIDWIWVRTGNLRLSRSGAGAFFLGGCGVLVFGAWFVETVTIAIALLTLGAFLAAIAGPCAFATSIDIGGSRVPQIFGLMNMCGNFAAAATPILVGAIFDRTSQWGLILLLFAGIYLAGALCWVFVDPKHRVAGA</sequence>
<keyword evidence="8" id="KW-1185">Reference proteome</keyword>
<dbReference type="Pfam" id="PF07690">
    <property type="entry name" value="MFS_1"/>
    <property type="match status" value="1"/>
</dbReference>
<evidence type="ECO:0000313" key="8">
    <source>
        <dbReference type="Proteomes" id="UP000317093"/>
    </source>
</evidence>
<feature type="transmembrane region" description="Helical" evidence="5">
    <location>
        <begin position="12"/>
        <end position="30"/>
    </location>
</feature>
<feature type="transmembrane region" description="Helical" evidence="5">
    <location>
        <begin position="395"/>
        <end position="416"/>
    </location>
</feature>
<feature type="transmembrane region" description="Helical" evidence="5">
    <location>
        <begin position="135"/>
        <end position="160"/>
    </location>
</feature>
<evidence type="ECO:0000256" key="4">
    <source>
        <dbReference type="ARBA" id="ARBA00023136"/>
    </source>
</evidence>
<feature type="transmembrane region" description="Helical" evidence="5">
    <location>
        <begin position="234"/>
        <end position="255"/>
    </location>
</feature>
<evidence type="ECO:0000256" key="2">
    <source>
        <dbReference type="ARBA" id="ARBA00022692"/>
    </source>
</evidence>
<keyword evidence="2 5" id="KW-0812">Transmembrane</keyword>
<keyword evidence="4 5" id="KW-0472">Membrane</keyword>
<dbReference type="SUPFAM" id="SSF103473">
    <property type="entry name" value="MFS general substrate transporter"/>
    <property type="match status" value="1"/>
</dbReference>
<name>A0A518AZU5_9BACT</name>
<dbReference type="InterPro" id="IPR020846">
    <property type="entry name" value="MFS_dom"/>
</dbReference>
<dbReference type="GO" id="GO:0016020">
    <property type="term" value="C:membrane"/>
    <property type="evidence" value="ECO:0007669"/>
    <property type="project" value="UniProtKB-SubCell"/>
</dbReference>
<dbReference type="RefSeq" id="WP_145255793.1">
    <property type="nucleotide sequence ID" value="NZ_CP036279.1"/>
</dbReference>
<dbReference type="InterPro" id="IPR050382">
    <property type="entry name" value="MFS_Na/Anion_cotransporter"/>
</dbReference>
<evidence type="ECO:0000256" key="1">
    <source>
        <dbReference type="ARBA" id="ARBA00004141"/>
    </source>
</evidence>
<dbReference type="InterPro" id="IPR036259">
    <property type="entry name" value="MFS_trans_sf"/>
</dbReference>